<comment type="caution">
    <text evidence="1">The sequence shown here is derived from an EMBL/GenBank/DDBJ whole genome shotgun (WGS) entry which is preliminary data.</text>
</comment>
<evidence type="ECO:0000313" key="2">
    <source>
        <dbReference type="Proteomes" id="UP001497535"/>
    </source>
</evidence>
<dbReference type="Proteomes" id="UP001497535">
    <property type="component" value="Unassembled WGS sequence"/>
</dbReference>
<keyword evidence="2" id="KW-1185">Reference proteome</keyword>
<evidence type="ECO:0000313" key="1">
    <source>
        <dbReference type="EMBL" id="CAK5085336.1"/>
    </source>
</evidence>
<sequence length="147" mass="16464">MHATPSPIKKNGSFTKSPSRKSDHKNVGGQHKAKVELSSSKNDSRSPPHLRCLPQARVRHIMECSPGGEDLKMSEDGVIAMAKAAALLNYWHEEHMRKQLEYLSITIICQTMSILARNLILYKVGVNFNFLKFIFPKGRVGLTCLFG</sequence>
<gene>
    <name evidence="1" type="ORF">MENTE1834_LOCUS32777</name>
</gene>
<organism evidence="1 2">
    <name type="scientific">Meloidogyne enterolobii</name>
    <name type="common">Root-knot nematode worm</name>
    <name type="synonym">Meloidogyne mayaguensis</name>
    <dbReference type="NCBI Taxonomy" id="390850"/>
    <lineage>
        <taxon>Eukaryota</taxon>
        <taxon>Metazoa</taxon>
        <taxon>Ecdysozoa</taxon>
        <taxon>Nematoda</taxon>
        <taxon>Chromadorea</taxon>
        <taxon>Rhabditida</taxon>
        <taxon>Tylenchina</taxon>
        <taxon>Tylenchomorpha</taxon>
        <taxon>Tylenchoidea</taxon>
        <taxon>Meloidogynidae</taxon>
        <taxon>Meloidogyninae</taxon>
        <taxon>Meloidogyne</taxon>
    </lineage>
</organism>
<name>A0ACB1A4C2_MELEN</name>
<proteinExistence type="predicted"/>
<reference evidence="1" key="1">
    <citation type="submission" date="2023-11" db="EMBL/GenBank/DDBJ databases">
        <authorList>
            <person name="Poullet M."/>
        </authorList>
    </citation>
    <scope>NUCLEOTIDE SEQUENCE</scope>
    <source>
        <strain evidence="1">E1834</strain>
    </source>
</reference>
<accession>A0ACB1A4C2</accession>
<protein>
    <submittedName>
        <fullName evidence="1">Uncharacterized protein</fullName>
    </submittedName>
</protein>
<dbReference type="EMBL" id="CAVMJV010000057">
    <property type="protein sequence ID" value="CAK5085336.1"/>
    <property type="molecule type" value="Genomic_DNA"/>
</dbReference>